<dbReference type="PANTHER" id="PTHR33116">
    <property type="entry name" value="REVERSE TRANSCRIPTASE ZINC-BINDING DOMAIN-CONTAINING PROTEIN-RELATED-RELATED"/>
    <property type="match status" value="1"/>
</dbReference>
<dbReference type="OrthoDB" id="1166703at2759"/>
<dbReference type="PANTHER" id="PTHR33116:SF86">
    <property type="entry name" value="REVERSE TRANSCRIPTASE DOMAIN-CONTAINING PROTEIN"/>
    <property type="match status" value="1"/>
</dbReference>
<evidence type="ECO:0008006" key="3">
    <source>
        <dbReference type="Google" id="ProtNLM"/>
    </source>
</evidence>
<keyword evidence="2" id="KW-1185">Reference proteome</keyword>
<organism evidence="1 2">
    <name type="scientific">Parasponia andersonii</name>
    <name type="common">Sponia andersonii</name>
    <dbReference type="NCBI Taxonomy" id="3476"/>
    <lineage>
        <taxon>Eukaryota</taxon>
        <taxon>Viridiplantae</taxon>
        <taxon>Streptophyta</taxon>
        <taxon>Embryophyta</taxon>
        <taxon>Tracheophyta</taxon>
        <taxon>Spermatophyta</taxon>
        <taxon>Magnoliopsida</taxon>
        <taxon>eudicotyledons</taxon>
        <taxon>Gunneridae</taxon>
        <taxon>Pentapetalae</taxon>
        <taxon>rosids</taxon>
        <taxon>fabids</taxon>
        <taxon>Rosales</taxon>
        <taxon>Cannabaceae</taxon>
        <taxon>Parasponia</taxon>
    </lineage>
</organism>
<evidence type="ECO:0000313" key="1">
    <source>
        <dbReference type="EMBL" id="PON79724.1"/>
    </source>
</evidence>
<protein>
    <recommendedName>
        <fullName evidence="3">Reverse transcriptase domain-containing protein</fullName>
    </recommendedName>
</protein>
<gene>
    <name evidence="1" type="ORF">PanWU01x14_009560</name>
</gene>
<dbReference type="Proteomes" id="UP000237105">
    <property type="component" value="Unassembled WGS sequence"/>
</dbReference>
<dbReference type="STRING" id="3476.A0A2P5E2G3"/>
<dbReference type="EMBL" id="JXTB01000003">
    <property type="protein sequence ID" value="PON79724.1"/>
    <property type="molecule type" value="Genomic_DNA"/>
</dbReference>
<accession>A0A2P5E2G3</accession>
<sequence length="155" mass="17176">MGERIELLVHLGVCAKVIHCAEVLSRILLDANKGCDLKGIKVSRTSPEITHLLFADDLIHFGRATKKVAKSMAACLEKNLPLIGAERYKHKIASWKSRVVSKADRLTLISSVGQAMPIYGMSSTKLPQSICKGVDELLRKFWWDTNASGNPRLHL</sequence>
<name>A0A2P5E2G3_PARAD</name>
<reference evidence="2" key="1">
    <citation type="submission" date="2016-06" db="EMBL/GenBank/DDBJ databases">
        <title>Parallel loss of symbiosis genes in relatives of nitrogen-fixing non-legume Parasponia.</title>
        <authorList>
            <person name="Van Velzen R."/>
            <person name="Holmer R."/>
            <person name="Bu F."/>
            <person name="Rutten L."/>
            <person name="Van Zeijl A."/>
            <person name="Liu W."/>
            <person name="Santuari L."/>
            <person name="Cao Q."/>
            <person name="Sharma T."/>
            <person name="Shen D."/>
            <person name="Roswanjaya Y."/>
            <person name="Wardhani T."/>
            <person name="Kalhor M.S."/>
            <person name="Jansen J."/>
            <person name="Van den Hoogen J."/>
            <person name="Gungor B."/>
            <person name="Hartog M."/>
            <person name="Hontelez J."/>
            <person name="Verver J."/>
            <person name="Yang W.-C."/>
            <person name="Schijlen E."/>
            <person name="Repin R."/>
            <person name="Schilthuizen M."/>
            <person name="Schranz E."/>
            <person name="Heidstra R."/>
            <person name="Miyata K."/>
            <person name="Fedorova E."/>
            <person name="Kohlen W."/>
            <person name="Bisseling T."/>
            <person name="Smit S."/>
            <person name="Geurts R."/>
        </authorList>
    </citation>
    <scope>NUCLEOTIDE SEQUENCE [LARGE SCALE GENOMIC DNA]</scope>
    <source>
        <strain evidence="2">cv. WU1-14</strain>
    </source>
</reference>
<comment type="caution">
    <text evidence="1">The sequence shown here is derived from an EMBL/GenBank/DDBJ whole genome shotgun (WGS) entry which is preliminary data.</text>
</comment>
<evidence type="ECO:0000313" key="2">
    <source>
        <dbReference type="Proteomes" id="UP000237105"/>
    </source>
</evidence>
<proteinExistence type="predicted"/>
<dbReference type="AlphaFoldDB" id="A0A2P5E2G3"/>